<dbReference type="NCBIfam" id="NF041318">
    <property type="entry name" value="phage_rep_C1"/>
    <property type="match status" value="1"/>
</dbReference>
<name>A0A4Q1DKB2_SALER</name>
<sequence length="283" mass="32819">MVNYVYGEQLYREFVKFRDLFLANAVARAQHVDKASDGRFVRPVVVLPFKETDRIQADIDKWTAMAKELEQYPDLNVPRTILYPVPNILRGVRKATTYQTEAINSVNMTAKRIIHLLDKDIRIQKAGDITEWSRRYIGNLERTKRLMEKFPDEEKFRMRIHGFNETMLRVHYISTSPNYNGGKSVPYHVPLCGVFICDETLRDGLSIGPEFEKEKFSLYDSIEPIICDRWPQAKIYRLKDIEDVKGNLARIREDKKALSAASTTRTRNTKKGSPVNDNPESSK</sequence>
<gene>
    <name evidence="2" type="ORF">EKD96_21185</name>
</gene>
<protein>
    <submittedName>
        <fullName evidence="2">Uncharacterized protein</fullName>
    </submittedName>
</protein>
<comment type="caution">
    <text evidence="2">The sequence shown here is derived from an EMBL/GenBank/DDBJ whole genome shotgun (WGS) entry which is preliminary data.</text>
</comment>
<dbReference type="RefSeq" id="WP_000248802.1">
    <property type="nucleotide sequence ID" value="NZ_BCOB01000047.1"/>
</dbReference>
<dbReference type="EMBL" id="SDIQ01000044">
    <property type="protein sequence ID" value="RXL17162.1"/>
    <property type="molecule type" value="Genomic_DNA"/>
</dbReference>
<reference evidence="2" key="1">
    <citation type="submission" date="2019-01" db="EMBL/GenBank/DDBJ databases">
        <title>Whole genome sequencing of Salmonella enterica.</title>
        <authorList>
            <person name="Cao G."/>
        </authorList>
    </citation>
    <scope>NUCLEOTIDE SEQUENCE [LARGE SCALE GENOMIC DNA]</scope>
    <source>
        <strain evidence="2">CFSAN074594</strain>
    </source>
</reference>
<dbReference type="Proteomes" id="UP000839536">
    <property type="component" value="Unassembled WGS sequence"/>
</dbReference>
<dbReference type="AlphaFoldDB" id="A0A4Q1DKB2"/>
<organism evidence="2">
    <name type="scientific">Salmonella enterica</name>
    <name type="common">Salmonella choleraesuis</name>
    <dbReference type="NCBI Taxonomy" id="28901"/>
    <lineage>
        <taxon>Bacteria</taxon>
        <taxon>Pseudomonadati</taxon>
        <taxon>Pseudomonadota</taxon>
        <taxon>Gammaproteobacteria</taxon>
        <taxon>Enterobacterales</taxon>
        <taxon>Enterobacteriaceae</taxon>
        <taxon>Salmonella</taxon>
    </lineage>
</organism>
<evidence type="ECO:0000313" key="2">
    <source>
        <dbReference type="EMBL" id="RXL17162.1"/>
    </source>
</evidence>
<feature type="region of interest" description="Disordered" evidence="1">
    <location>
        <begin position="255"/>
        <end position="283"/>
    </location>
</feature>
<evidence type="ECO:0000256" key="1">
    <source>
        <dbReference type="SAM" id="MobiDB-lite"/>
    </source>
</evidence>
<accession>A0A4Q1DKB2</accession>
<proteinExistence type="predicted"/>
<dbReference type="InterPro" id="IPR053501">
    <property type="entry name" value="Lysogenic_reg_DNA-binding"/>
</dbReference>